<dbReference type="PANTHER" id="PTHR15535:SF17">
    <property type="entry name" value="TRANSMEMBRANE PROTEIN"/>
    <property type="match status" value="1"/>
</dbReference>
<dbReference type="InterPro" id="IPR039477">
    <property type="entry name" value="ILEI/PANDER_dom"/>
</dbReference>
<evidence type="ECO:0000259" key="1">
    <source>
        <dbReference type="Pfam" id="PF15711"/>
    </source>
</evidence>
<dbReference type="EMBL" id="AJWJ01000014">
    <property type="protein sequence ID" value="KAF2077999.1"/>
    <property type="molecule type" value="Genomic_DNA"/>
</dbReference>
<keyword evidence="3" id="KW-1185">Reference proteome</keyword>
<dbReference type="Pfam" id="PF15711">
    <property type="entry name" value="ILEI"/>
    <property type="match status" value="4"/>
</dbReference>
<name>A0A8J4VBA6_9MYCE</name>
<evidence type="ECO:0000313" key="3">
    <source>
        <dbReference type="Proteomes" id="UP000695562"/>
    </source>
</evidence>
<evidence type="ECO:0000313" key="2">
    <source>
        <dbReference type="EMBL" id="KAF2077999.1"/>
    </source>
</evidence>
<reference evidence="2" key="1">
    <citation type="submission" date="2020-01" db="EMBL/GenBank/DDBJ databases">
        <title>Development of genomics and gene disruption for Polysphondylium violaceum indicates a role for the polyketide synthase stlB in stalk morphogenesis.</title>
        <authorList>
            <person name="Narita B."/>
            <person name="Kawabe Y."/>
            <person name="Kin K."/>
            <person name="Saito T."/>
            <person name="Gibbs R."/>
            <person name="Kuspa A."/>
            <person name="Muzny D."/>
            <person name="Queller D."/>
            <person name="Richards S."/>
            <person name="Strassman J."/>
            <person name="Sucgang R."/>
            <person name="Worley K."/>
            <person name="Schaap P."/>
        </authorList>
    </citation>
    <scope>NUCLEOTIDE SEQUENCE</scope>
    <source>
        <strain evidence="2">QSvi11</strain>
    </source>
</reference>
<dbReference type="Proteomes" id="UP000695562">
    <property type="component" value="Unassembled WGS sequence"/>
</dbReference>
<comment type="caution">
    <text evidence="2">The sequence shown here is derived from an EMBL/GenBank/DDBJ whole genome shotgun (WGS) entry which is preliminary data.</text>
</comment>
<accession>A0A8J4VBA6</accession>
<gene>
    <name evidence="2" type="ORF">CYY_000723</name>
</gene>
<feature type="domain" description="ILEI/PANDER" evidence="1">
    <location>
        <begin position="513"/>
        <end position="607"/>
    </location>
</feature>
<feature type="domain" description="ILEI/PANDER" evidence="1">
    <location>
        <begin position="202"/>
        <end position="294"/>
    </location>
</feature>
<dbReference type="InterPro" id="IPR052252">
    <property type="entry name" value="CEMIP/CEMIP2"/>
</dbReference>
<dbReference type="PANTHER" id="PTHR15535">
    <property type="entry name" value="TRANSMEMBRANE PROTEIN 2-RELATED"/>
    <property type="match status" value="1"/>
</dbReference>
<protein>
    <recommendedName>
        <fullName evidence="1">ILEI/PANDER domain-containing protein</fullName>
    </recommendedName>
</protein>
<dbReference type="AlphaFoldDB" id="A0A8J4VBA6"/>
<organism evidence="2 3">
    <name type="scientific">Polysphondylium violaceum</name>
    <dbReference type="NCBI Taxonomy" id="133409"/>
    <lineage>
        <taxon>Eukaryota</taxon>
        <taxon>Amoebozoa</taxon>
        <taxon>Evosea</taxon>
        <taxon>Eumycetozoa</taxon>
        <taxon>Dictyostelia</taxon>
        <taxon>Dictyosteliales</taxon>
        <taxon>Dictyosteliaceae</taxon>
        <taxon>Polysphondylium</taxon>
    </lineage>
</organism>
<feature type="domain" description="ILEI/PANDER" evidence="1">
    <location>
        <begin position="376"/>
        <end position="451"/>
    </location>
</feature>
<feature type="domain" description="ILEI/PANDER" evidence="1">
    <location>
        <begin position="684"/>
        <end position="776"/>
    </location>
</feature>
<proteinExistence type="predicted"/>
<dbReference type="OrthoDB" id="20902at2759"/>
<sequence>MVNRIPFLLVSSVDNVYFKFFGHTEAPPLKNNSIHIWVRHYSGDMGQMIFPFAYNTFEVSTKEEVLEFRAYVNSIRIGCTVAIAINCKLEYSDQESKKLLLETFGLFGGSKISFHGADNPYYCLLSYKGEVVGNAIEAYGNKLVKVEKEVGKNKDWDTKLIEIFNYGPPNSHSLPNADTQLLINGFLSTFTISGKRIKYKVGINVVTFTISYEMEVEKIRAFDTDSDPNESKKLAAYLKGIDVTALTLIFTVGETRGHLSKDVNKNIKLFGSKLFGDYCQNSHNTCWFLFGRKDSKYSFESTSTTSSCSGSYYFTLSRPDIDKEYEDVDDSNLYLWATSNNHTTYYKMTNIFGDIRSKYFFEYTSGFAYVNVDLNDCTVSTDVFDGFDIAPRMVSRIENTPIGNLVMVLSNNLDSSFTMTEELIDAFSTIGSSSIEITKGSPYCLIGRKGSSGGCSPELSSLTGPVSLLANFKFKNHLLKPFMEIKSISFSSESSSSFYLNRNKITAFTHKVGINILVIDNVYGTILFSKNFNTVESDDDSVELANVIRSLPSGSIVAIATQGASTNKLNIHLRQAIDECFRGELCENQSSLIYRLKGSGSYCAIGQVITNGETPIFSESLSLAGKPTTCSLRCQLKYLFQNVPGNKFTVASKGGSDGNGCGGAQITINGTEIIGANGPTLPIDGLNVVVLKHLETKPIIHQYKVLEDENLWFSFYQMVNDLPKGSSVLVAIQKSMGTMSGLNRYYKKTSFRMIGGALYNNTLYNFASYAIIGRKGIAPSNAHELRCDQSSLLSISSWEPQYKPRGDQVNLIGVHSIFSVPVFEELMKLSPVPVKTIKPNTEKYNTKCTIN</sequence>